<keyword evidence="1" id="KW-0732">Signal</keyword>
<evidence type="ECO:0000313" key="2">
    <source>
        <dbReference type="EMBL" id="CAK7237258.1"/>
    </source>
</evidence>
<proteinExistence type="predicted"/>
<sequence>MKASVVLSAIVLAAPVLAAPAAEAPAAANVAVRGDKKDAAYASYGDYPPPAGGYATYGKYKGAGTEGDDAKKGQVDGYASYGSYPPPAGGYSTYGAYRRWIKSWFA</sequence>
<reference evidence="2 3" key="1">
    <citation type="submission" date="2024-01" db="EMBL/GenBank/DDBJ databases">
        <authorList>
            <person name="Allen C."/>
            <person name="Tagirdzhanova G."/>
        </authorList>
    </citation>
    <scope>NUCLEOTIDE SEQUENCE [LARGE SCALE GENOMIC DNA]</scope>
</reference>
<dbReference type="Proteomes" id="UP001642405">
    <property type="component" value="Unassembled WGS sequence"/>
</dbReference>
<feature type="signal peptide" evidence="1">
    <location>
        <begin position="1"/>
        <end position="18"/>
    </location>
</feature>
<evidence type="ECO:0000256" key="1">
    <source>
        <dbReference type="SAM" id="SignalP"/>
    </source>
</evidence>
<keyword evidence="3" id="KW-1185">Reference proteome</keyword>
<gene>
    <name evidence="2" type="ORF">SCUCBS95973_009900</name>
</gene>
<evidence type="ECO:0000313" key="3">
    <source>
        <dbReference type="Proteomes" id="UP001642405"/>
    </source>
</evidence>
<accession>A0ABP0CZR4</accession>
<comment type="caution">
    <text evidence="2">The sequence shown here is derived from an EMBL/GenBank/DDBJ whole genome shotgun (WGS) entry which is preliminary data.</text>
</comment>
<feature type="chain" id="PRO_5046415592" evidence="1">
    <location>
        <begin position="19"/>
        <end position="106"/>
    </location>
</feature>
<dbReference type="EMBL" id="CAWUHB010000142">
    <property type="protein sequence ID" value="CAK7237258.1"/>
    <property type="molecule type" value="Genomic_DNA"/>
</dbReference>
<protein>
    <submittedName>
        <fullName evidence="2">Uncharacterized protein</fullName>
    </submittedName>
</protein>
<name>A0ABP0CZR4_9PEZI</name>
<organism evidence="2 3">
    <name type="scientific">Sporothrix curviconia</name>
    <dbReference type="NCBI Taxonomy" id="1260050"/>
    <lineage>
        <taxon>Eukaryota</taxon>
        <taxon>Fungi</taxon>
        <taxon>Dikarya</taxon>
        <taxon>Ascomycota</taxon>
        <taxon>Pezizomycotina</taxon>
        <taxon>Sordariomycetes</taxon>
        <taxon>Sordariomycetidae</taxon>
        <taxon>Ophiostomatales</taxon>
        <taxon>Ophiostomataceae</taxon>
        <taxon>Sporothrix</taxon>
    </lineage>
</organism>